<evidence type="ECO:0000313" key="5">
    <source>
        <dbReference type="EMBL" id="QUE50017.1"/>
    </source>
</evidence>
<dbReference type="KEGG" id="lamb:KBB96_14210"/>
<feature type="chain" id="PRO_5036823638" evidence="3">
    <location>
        <begin position="23"/>
        <end position="338"/>
    </location>
</feature>
<dbReference type="InterPro" id="IPR051099">
    <property type="entry name" value="AGR/TXD"/>
</dbReference>
<evidence type="ECO:0000256" key="3">
    <source>
        <dbReference type="SAM" id="SignalP"/>
    </source>
</evidence>
<feature type="region of interest" description="Disordered" evidence="2">
    <location>
        <begin position="288"/>
        <end position="338"/>
    </location>
</feature>
<dbReference type="InterPro" id="IPR013766">
    <property type="entry name" value="Thioredoxin_domain"/>
</dbReference>
<dbReference type="Pfam" id="PF13899">
    <property type="entry name" value="Thioredoxin_7"/>
    <property type="match status" value="1"/>
</dbReference>
<feature type="compositionally biased region" description="Basic and acidic residues" evidence="2">
    <location>
        <begin position="290"/>
        <end position="304"/>
    </location>
</feature>
<feature type="domain" description="Thioredoxin" evidence="4">
    <location>
        <begin position="5"/>
        <end position="148"/>
    </location>
</feature>
<dbReference type="AlphaFoldDB" id="A0A975G731"/>
<accession>A0A975G731</accession>
<dbReference type="EMBL" id="CP073100">
    <property type="protein sequence ID" value="QUE50017.1"/>
    <property type="molecule type" value="Genomic_DNA"/>
</dbReference>
<dbReference type="RefSeq" id="WP_211630106.1">
    <property type="nucleotide sequence ID" value="NZ_CP073100.1"/>
</dbReference>
<reference evidence="5" key="1">
    <citation type="submission" date="2021-04" db="EMBL/GenBank/DDBJ databases">
        <title>Luteolibacter sp. 32A isolated from the skin of an Anderson's salamander (Ambystoma andersonii).</title>
        <authorList>
            <person name="Spergser J."/>
            <person name="Busse H.-J."/>
        </authorList>
    </citation>
    <scope>NUCLEOTIDE SEQUENCE</scope>
    <source>
        <strain evidence="5">32A</strain>
    </source>
</reference>
<dbReference type="PROSITE" id="PS51352">
    <property type="entry name" value="THIOREDOXIN_2"/>
    <property type="match status" value="1"/>
</dbReference>
<dbReference type="PANTHER" id="PTHR15337">
    <property type="entry name" value="ANTERIOR GRADIENT PROTEIN-RELATED"/>
    <property type="match status" value="1"/>
</dbReference>
<protein>
    <submittedName>
        <fullName evidence="5">Thioredoxin family protein</fullName>
    </submittedName>
</protein>
<feature type="signal peptide" evidence="3">
    <location>
        <begin position="1"/>
        <end position="22"/>
    </location>
</feature>
<keyword evidence="6" id="KW-1185">Reference proteome</keyword>
<feature type="compositionally biased region" description="Acidic residues" evidence="2">
    <location>
        <begin position="312"/>
        <end position="322"/>
    </location>
</feature>
<evidence type="ECO:0000256" key="2">
    <source>
        <dbReference type="SAM" id="MobiDB-lite"/>
    </source>
</evidence>
<feature type="compositionally biased region" description="Basic and acidic residues" evidence="2">
    <location>
        <begin position="323"/>
        <end position="338"/>
    </location>
</feature>
<evidence type="ECO:0000256" key="1">
    <source>
        <dbReference type="ARBA" id="ARBA00022729"/>
    </source>
</evidence>
<dbReference type="Gene3D" id="3.40.30.10">
    <property type="entry name" value="Glutaredoxin"/>
    <property type="match status" value="1"/>
</dbReference>
<dbReference type="Proteomes" id="UP000676169">
    <property type="component" value="Chromosome"/>
</dbReference>
<name>A0A975G731_9BACT</name>
<proteinExistence type="predicted"/>
<dbReference type="PANTHER" id="PTHR15337:SF11">
    <property type="entry name" value="THIOREDOXIN DOMAIN-CONTAINING PROTEIN"/>
    <property type="match status" value="1"/>
</dbReference>
<evidence type="ECO:0000313" key="6">
    <source>
        <dbReference type="Proteomes" id="UP000676169"/>
    </source>
</evidence>
<organism evidence="5 6">
    <name type="scientific">Luteolibacter ambystomatis</name>
    <dbReference type="NCBI Taxonomy" id="2824561"/>
    <lineage>
        <taxon>Bacteria</taxon>
        <taxon>Pseudomonadati</taxon>
        <taxon>Verrucomicrobiota</taxon>
        <taxon>Verrucomicrobiia</taxon>
        <taxon>Verrucomicrobiales</taxon>
        <taxon>Verrucomicrobiaceae</taxon>
        <taxon>Luteolibacter</taxon>
    </lineage>
</organism>
<dbReference type="SUPFAM" id="SSF52833">
    <property type="entry name" value="Thioredoxin-like"/>
    <property type="match status" value="1"/>
</dbReference>
<gene>
    <name evidence="5" type="ORF">KBB96_14210</name>
</gene>
<dbReference type="InterPro" id="IPR036249">
    <property type="entry name" value="Thioredoxin-like_sf"/>
</dbReference>
<keyword evidence="1 3" id="KW-0732">Signal</keyword>
<evidence type="ECO:0000259" key="4">
    <source>
        <dbReference type="PROSITE" id="PS51352"/>
    </source>
</evidence>
<sequence length="338" mass="36925">MKFNITTCAAIVAFHCIGSAFAGGEGWTSDFEAAKKKATEEKKDLLLDFTGSDWCGWCIKLNDEVFSKDAFKTGVKDKFVLVEIDFPQDESKLSDTVKKQNEGLQKQFGIEGFPSIVLCDSTGKPFAKTGYEEGGPEKYVASLDTLRGKKAKRDEALAAAGKAEGVEKAKKLVEALKEMDLEDATVTNFYGDVVKDIKAADPKDETGFTKQIESKAKLAKFEEDLNAFAEKQDHEGALAFVDKTIKDGGFDGETKQEIMATKAMIYAHIKKYDEAIKAVEDAKAVAPESELGKNLDGFKARIQEMKANPNAAEEEDGGEEPEPDQKAGADKKGEPEKK</sequence>